<dbReference type="InterPro" id="IPR003105">
    <property type="entry name" value="SRA_YDG"/>
</dbReference>
<dbReference type="Proteomes" id="UP001605036">
    <property type="component" value="Unassembled WGS sequence"/>
</dbReference>
<keyword evidence="7" id="KW-1185">Reference proteome</keyword>
<comment type="subcellular location">
    <subcellularLocation>
        <location evidence="1">Chromosome</location>
    </subcellularLocation>
    <subcellularLocation>
        <location evidence="3">Nucleus</location>
    </subcellularLocation>
</comment>
<dbReference type="Pfam" id="PF02182">
    <property type="entry name" value="SAD_SRA"/>
    <property type="match status" value="1"/>
</dbReference>
<sequence>MSTARVVKFRGRIPSIRVKGPDLRPIVIPGRRGRKGEETRRIHTSEEWTDVEPPITVCYSSNSETNSDSDTSQRLPKMTKFKHGNDVPPDLEEDPQSDGSVQLWHTPTAVIESNVGQSNPSGSGESSSSSVREDFAPYRQTNEVAEDVIRMKKEAEERERCTVIIESDSSEDGFVPSKRFRSNNAENRLSMKTPRLKIIHPGTRRAASNSDLPNGGDSIINEEDLWGRDARTRVLEFKKMFHDRRKVEEEIFNRKRAEEKGTEVNRNRNRIDLKTYAYLEKTVMPMKGITSVYGKVPGIEVGDYFFYRVELMLVGLHRQIQSGIDYIPASARSRQAEFVDSFGKPLAVAVSVVSSQGGRYGDRHEGETLTYTGQGANNADQRLVRGNLALKNSYDLGVWVRVIRKVDVEKGEAPISFGGRPGTCSPSGILYIYDGFYKVEHYYEELQDEVGGFYVWKFMLKRVPGQKPIVDHLKCLA</sequence>
<reference evidence="6 7" key="1">
    <citation type="submission" date="2024-09" db="EMBL/GenBank/DDBJ databases">
        <title>Chromosome-scale assembly of Riccia fluitans.</title>
        <authorList>
            <person name="Paukszto L."/>
            <person name="Sawicki J."/>
            <person name="Karawczyk K."/>
            <person name="Piernik-Szablinska J."/>
            <person name="Szczecinska M."/>
            <person name="Mazdziarz M."/>
        </authorList>
    </citation>
    <scope>NUCLEOTIDE SEQUENCE [LARGE SCALE GENOMIC DNA]</scope>
    <source>
        <strain evidence="6">Rf_01</strain>
        <tissue evidence="6">Aerial parts of the thallus</tissue>
    </source>
</reference>
<dbReference type="PROSITE" id="PS51015">
    <property type="entry name" value="YDG"/>
    <property type="match status" value="1"/>
</dbReference>
<dbReference type="InterPro" id="IPR051357">
    <property type="entry name" value="H3K9_HMTase_SUVAR3-9"/>
</dbReference>
<dbReference type="InterPro" id="IPR015947">
    <property type="entry name" value="PUA-like_sf"/>
</dbReference>
<dbReference type="InterPro" id="IPR036987">
    <property type="entry name" value="SRA-YDG_sf"/>
</dbReference>
<dbReference type="EMBL" id="JBHFFA010000004">
    <property type="protein sequence ID" value="KAL2629104.1"/>
    <property type="molecule type" value="Genomic_DNA"/>
</dbReference>
<dbReference type="Gene3D" id="2.30.280.10">
    <property type="entry name" value="SRA-YDG"/>
    <property type="match status" value="1"/>
</dbReference>
<feature type="domain" description="YDG" evidence="5">
    <location>
        <begin position="294"/>
        <end position="462"/>
    </location>
</feature>
<dbReference type="GO" id="GO:0005634">
    <property type="term" value="C:nucleus"/>
    <property type="evidence" value="ECO:0007669"/>
    <property type="project" value="UniProtKB-SubCell"/>
</dbReference>
<feature type="region of interest" description="Disordered" evidence="4">
    <location>
        <begin position="29"/>
        <end position="136"/>
    </location>
</feature>
<evidence type="ECO:0000256" key="2">
    <source>
        <dbReference type="ARBA" id="ARBA00023242"/>
    </source>
</evidence>
<dbReference type="PANTHER" id="PTHR45660">
    <property type="entry name" value="HISTONE-LYSINE N-METHYLTRANSFERASE SETMAR"/>
    <property type="match status" value="1"/>
</dbReference>
<evidence type="ECO:0000256" key="3">
    <source>
        <dbReference type="PROSITE-ProRule" id="PRU00358"/>
    </source>
</evidence>
<organism evidence="6 7">
    <name type="scientific">Riccia fluitans</name>
    <dbReference type="NCBI Taxonomy" id="41844"/>
    <lineage>
        <taxon>Eukaryota</taxon>
        <taxon>Viridiplantae</taxon>
        <taxon>Streptophyta</taxon>
        <taxon>Embryophyta</taxon>
        <taxon>Marchantiophyta</taxon>
        <taxon>Marchantiopsida</taxon>
        <taxon>Marchantiidae</taxon>
        <taxon>Marchantiales</taxon>
        <taxon>Ricciaceae</taxon>
        <taxon>Riccia</taxon>
    </lineage>
</organism>
<dbReference type="PANTHER" id="PTHR45660:SF13">
    <property type="entry name" value="HISTONE-LYSINE N-METHYLTRANSFERASE SETMAR"/>
    <property type="match status" value="1"/>
</dbReference>
<evidence type="ECO:0000256" key="1">
    <source>
        <dbReference type="ARBA" id="ARBA00004286"/>
    </source>
</evidence>
<dbReference type="SMART" id="SM00466">
    <property type="entry name" value="SRA"/>
    <property type="match status" value="1"/>
</dbReference>
<name>A0ABD1YE92_9MARC</name>
<gene>
    <name evidence="6" type="ORF">R1flu_013790</name>
</gene>
<evidence type="ECO:0000256" key="4">
    <source>
        <dbReference type="SAM" id="MobiDB-lite"/>
    </source>
</evidence>
<dbReference type="GO" id="GO:0005694">
    <property type="term" value="C:chromosome"/>
    <property type="evidence" value="ECO:0007669"/>
    <property type="project" value="UniProtKB-SubCell"/>
</dbReference>
<accession>A0ABD1YE92</accession>
<evidence type="ECO:0000259" key="5">
    <source>
        <dbReference type="PROSITE" id="PS51015"/>
    </source>
</evidence>
<evidence type="ECO:0000313" key="7">
    <source>
        <dbReference type="Proteomes" id="UP001605036"/>
    </source>
</evidence>
<dbReference type="SUPFAM" id="SSF88697">
    <property type="entry name" value="PUA domain-like"/>
    <property type="match status" value="1"/>
</dbReference>
<proteinExistence type="predicted"/>
<protein>
    <recommendedName>
        <fullName evidence="5">YDG domain-containing protein</fullName>
    </recommendedName>
</protein>
<evidence type="ECO:0000313" key="6">
    <source>
        <dbReference type="EMBL" id="KAL2629104.1"/>
    </source>
</evidence>
<dbReference type="AlphaFoldDB" id="A0ABD1YE92"/>
<keyword evidence="2 3" id="KW-0539">Nucleus</keyword>
<feature type="compositionally biased region" description="Low complexity" evidence="4">
    <location>
        <begin position="60"/>
        <end position="72"/>
    </location>
</feature>
<feature type="compositionally biased region" description="Low complexity" evidence="4">
    <location>
        <begin position="116"/>
        <end position="130"/>
    </location>
</feature>
<comment type="caution">
    <text evidence="6">The sequence shown here is derived from an EMBL/GenBank/DDBJ whole genome shotgun (WGS) entry which is preliminary data.</text>
</comment>
<feature type="compositionally biased region" description="Basic and acidic residues" evidence="4">
    <location>
        <begin position="35"/>
        <end position="46"/>
    </location>
</feature>